<dbReference type="HAMAP" id="MF_01121">
    <property type="entry name" value="Sirtuin_ClassIII"/>
    <property type="match status" value="1"/>
</dbReference>
<sequence length="309" mass="35070">MMRTPRRRLRLARYKKTRRQVHQRFRQRIFERDRNIEIARDRLPRVVVLTGAGISAESGIKTFRAADGLWEDHKVEDVATPEGFALNPQRVQDFYNQRRRQLQQPQVQPNAAHLALAELEAALGDHFLLVTQNIDNLHERAGNHNIIHMHGEILKVRCTNSGQTVPWKEDVKPDDRCHCCQFPSVLRPHIVWFGEMPLQMDEIGQAIAEADYFVAIGTSGHVYPAAGFVHEARLQGAHTIELNLEPSQLGSEFEQKHYGLASQVVPQWVHNVLKMIARPIAQNDGQPALAPGQVQDLVGEHSADQSPKC</sequence>
<dbReference type="InterPro" id="IPR026590">
    <property type="entry name" value="Ssirtuin_cat_dom"/>
</dbReference>
<feature type="binding site" evidence="3">
    <location>
        <position position="158"/>
    </location>
    <ligand>
        <name>Zn(2+)</name>
        <dbReference type="ChEBI" id="CHEBI:29105"/>
    </ligand>
</feature>
<comment type="catalytic activity">
    <reaction evidence="3">
        <text>N(6)-acetyl-L-lysyl-[protein] + NAD(+) + H2O = 2''-O-acetyl-ADP-D-ribose + nicotinamide + L-lysyl-[protein]</text>
        <dbReference type="Rhea" id="RHEA:43636"/>
        <dbReference type="Rhea" id="RHEA-COMP:9752"/>
        <dbReference type="Rhea" id="RHEA-COMP:10731"/>
        <dbReference type="ChEBI" id="CHEBI:15377"/>
        <dbReference type="ChEBI" id="CHEBI:17154"/>
        <dbReference type="ChEBI" id="CHEBI:29969"/>
        <dbReference type="ChEBI" id="CHEBI:57540"/>
        <dbReference type="ChEBI" id="CHEBI:61930"/>
        <dbReference type="ChEBI" id="CHEBI:83767"/>
        <dbReference type="EC" id="2.3.1.286"/>
    </reaction>
</comment>
<dbReference type="EC" id="2.3.1.286" evidence="3"/>
<dbReference type="InterPro" id="IPR026591">
    <property type="entry name" value="Sirtuin_cat_small_dom_sf"/>
</dbReference>
<comment type="caution">
    <text evidence="3 4">Lacks conserved residue(s) required for the propagation of feature annotation.</text>
</comment>
<feature type="binding site" evidence="3">
    <location>
        <position position="98"/>
    </location>
    <ligand>
        <name>substrate</name>
    </ligand>
</feature>
<accession>A0A831A4B2</accession>
<feature type="binding site" evidence="3">
    <location>
        <position position="261"/>
    </location>
    <ligand>
        <name>NAD(+)</name>
        <dbReference type="ChEBI" id="CHEBI:57540"/>
    </ligand>
</feature>
<evidence type="ECO:0000256" key="1">
    <source>
        <dbReference type="ARBA" id="ARBA00022679"/>
    </source>
</evidence>
<dbReference type="Pfam" id="PF02146">
    <property type="entry name" value="SIR2"/>
    <property type="match status" value="1"/>
</dbReference>
<feature type="binding site" evidence="3">
    <location>
        <position position="95"/>
    </location>
    <ligand>
        <name>substrate</name>
    </ligand>
</feature>
<comment type="similarity">
    <text evidence="3">Belongs to the sirtuin family. Class III subfamily.</text>
</comment>
<dbReference type="NCBIfam" id="NF001755">
    <property type="entry name" value="PRK00481.1-5"/>
    <property type="match status" value="1"/>
</dbReference>
<organism evidence="6 7">
    <name type="scientific">Erwinia amylovora NBRC 12687 = CFBP 1232</name>
    <dbReference type="NCBI Taxonomy" id="1219359"/>
    <lineage>
        <taxon>Bacteria</taxon>
        <taxon>Pseudomonadati</taxon>
        <taxon>Pseudomonadota</taxon>
        <taxon>Gammaproteobacteria</taxon>
        <taxon>Enterobacterales</taxon>
        <taxon>Erwiniaceae</taxon>
        <taxon>Erwinia</taxon>
    </lineage>
</organism>
<feature type="binding site" evidence="3">
    <location>
        <position position="177"/>
    </location>
    <ligand>
        <name>Zn(2+)</name>
        <dbReference type="ChEBI" id="CHEBI:29105"/>
    </ligand>
</feature>
<evidence type="ECO:0000313" key="7">
    <source>
        <dbReference type="Proteomes" id="UP000013111"/>
    </source>
</evidence>
<dbReference type="Proteomes" id="UP000013111">
    <property type="component" value="Unassembled WGS sequence"/>
</dbReference>
<dbReference type="GeneID" id="97605808"/>
<dbReference type="InterPro" id="IPR003000">
    <property type="entry name" value="Sirtuin"/>
</dbReference>
<feature type="binding site" evidence="3">
    <location>
        <begin position="51"/>
        <end position="70"/>
    </location>
    <ligand>
        <name>NAD(+)</name>
        <dbReference type="ChEBI" id="CHEBI:57540"/>
    </ligand>
</feature>
<dbReference type="PROSITE" id="PS50305">
    <property type="entry name" value="SIRTUIN"/>
    <property type="match status" value="1"/>
</dbReference>
<keyword evidence="6" id="KW-0378">Hydrolase</keyword>
<proteinExistence type="inferred from homology"/>
<comment type="catalytic activity">
    <reaction evidence="3">
        <text>N(6)-(2-hydroxyisobutanoyl)-L-lysyl-[protein] + NAD(+) + H2O = 2''-O-(2-hydroxyisobutanoyl)-ADP-D-ribose + nicotinamide + L-lysyl-[protein]</text>
        <dbReference type="Rhea" id="RHEA:24364"/>
        <dbReference type="Rhea" id="RHEA-COMP:9752"/>
        <dbReference type="Rhea" id="RHEA-COMP:15921"/>
        <dbReference type="ChEBI" id="CHEBI:15377"/>
        <dbReference type="ChEBI" id="CHEBI:17154"/>
        <dbReference type="ChEBI" id="CHEBI:29969"/>
        <dbReference type="ChEBI" id="CHEBI:57540"/>
        <dbReference type="ChEBI" id="CHEBI:144968"/>
        <dbReference type="ChEBI" id="CHEBI:144969"/>
    </reaction>
</comment>
<dbReference type="GO" id="GO:0036055">
    <property type="term" value="F:protein-succinyllysine desuccinylase activity"/>
    <property type="evidence" value="ECO:0007669"/>
    <property type="project" value="UniProtKB-UniRule"/>
</dbReference>
<reference evidence="6 7" key="1">
    <citation type="submission" date="2012-11" db="EMBL/GenBank/DDBJ databases">
        <authorList>
            <person name="Linke B."/>
        </authorList>
    </citation>
    <scope>NUCLEOTIDE SEQUENCE [LARGE SCALE GENOMIC DNA]</scope>
    <source>
        <strain evidence="7">CFBP 1232</strain>
    </source>
</reference>
<comment type="domain">
    <text evidence="3">2 residues (Tyr-95 and Arg-98) present in a large hydrophobic pocket are probably involved in substrate specificity. They are important for desuccinylation activity, but dispensable for deacetylation activity.</text>
</comment>
<keyword evidence="3" id="KW-0862">Zinc</keyword>
<dbReference type="GO" id="GO:0016757">
    <property type="term" value="F:glycosyltransferase activity"/>
    <property type="evidence" value="ECO:0007669"/>
    <property type="project" value="UniProtKB-KW"/>
</dbReference>
<comment type="caution">
    <text evidence="6">The sequence shown here is derived from an EMBL/GenBank/DDBJ whole genome shotgun (WGS) entry which is preliminary data.</text>
</comment>
<feature type="binding site" evidence="3">
    <location>
        <begin position="243"/>
        <end position="245"/>
    </location>
    <ligand>
        <name>NAD(+)</name>
        <dbReference type="ChEBI" id="CHEBI:57540"/>
    </ligand>
</feature>
<dbReference type="GO" id="GO:0070403">
    <property type="term" value="F:NAD+ binding"/>
    <property type="evidence" value="ECO:0007669"/>
    <property type="project" value="UniProtKB-UniRule"/>
</dbReference>
<dbReference type="PANTHER" id="PTHR11085:SF4">
    <property type="entry name" value="NAD-DEPENDENT PROTEIN DEACYLASE"/>
    <property type="match status" value="1"/>
</dbReference>
<dbReference type="GO" id="GO:0005737">
    <property type="term" value="C:cytoplasm"/>
    <property type="evidence" value="ECO:0007669"/>
    <property type="project" value="UniProtKB-SubCell"/>
</dbReference>
<feature type="active site" description="Proton acceptor" evidence="3">
    <location>
        <position position="150"/>
    </location>
</feature>
<keyword evidence="1 6" id="KW-0808">Transferase</keyword>
<feature type="binding site" evidence="3">
    <location>
        <begin position="217"/>
        <end position="219"/>
    </location>
    <ligand>
        <name>NAD(+)</name>
        <dbReference type="ChEBI" id="CHEBI:57540"/>
    </ligand>
</feature>
<dbReference type="GO" id="GO:0036054">
    <property type="term" value="F:protein-malonyllysine demalonylase activity"/>
    <property type="evidence" value="ECO:0007669"/>
    <property type="project" value="InterPro"/>
</dbReference>
<feature type="domain" description="Deacetylase sirtuin-type" evidence="5">
    <location>
        <begin position="22"/>
        <end position="275"/>
    </location>
</feature>
<dbReference type="GO" id="GO:0008270">
    <property type="term" value="F:zinc ion binding"/>
    <property type="evidence" value="ECO:0007669"/>
    <property type="project" value="UniProtKB-UniRule"/>
</dbReference>
<comment type="cofactor">
    <cofactor evidence="3">
        <name>Zn(2+)</name>
        <dbReference type="ChEBI" id="CHEBI:29105"/>
    </cofactor>
    <text evidence="3">Binds 1 zinc ion per subunit.</text>
</comment>
<evidence type="ECO:0000259" key="5">
    <source>
        <dbReference type="PROSITE" id="PS50305"/>
    </source>
</evidence>
<evidence type="ECO:0000256" key="3">
    <source>
        <dbReference type="HAMAP-Rule" id="MF_01121"/>
    </source>
</evidence>
<evidence type="ECO:0000256" key="4">
    <source>
        <dbReference type="PROSITE-ProRule" id="PRU00236"/>
    </source>
</evidence>
<evidence type="ECO:0000256" key="2">
    <source>
        <dbReference type="ARBA" id="ARBA00023027"/>
    </source>
</evidence>
<name>A0A831A4B2_ERWAM</name>
<keyword evidence="3" id="KW-0479">Metal-binding</keyword>
<keyword evidence="3" id="KW-0963">Cytoplasm</keyword>
<reference evidence="6 7" key="2">
    <citation type="submission" date="2013-04" db="EMBL/GenBank/DDBJ databases">
        <title>Comparative genomics of 12 strains of Erwinia amylovora identifies a pan-genome with a large conserved core and provides insights into host specificity.</title>
        <authorList>
            <person name="Mann R.A."/>
            <person name="Smits T.H.M."/>
            <person name="Buehlmann A."/>
            <person name="Blom J."/>
            <person name="Goesmann A."/>
            <person name="Frey J.E."/>
            <person name="Plummer K.M."/>
            <person name="Beer S.V."/>
            <person name="Luck J."/>
            <person name="Duffy B."/>
            <person name="Rodoni B."/>
        </authorList>
    </citation>
    <scope>NUCLEOTIDE SEQUENCE [LARGE SCALE GENOMIC DNA]</scope>
    <source>
        <strain evidence="7">CFBP 1232</strain>
    </source>
</reference>
<dbReference type="InterPro" id="IPR050134">
    <property type="entry name" value="NAD-dep_sirtuin_deacylases"/>
</dbReference>
<dbReference type="Gene3D" id="3.30.1600.10">
    <property type="entry name" value="SIR2/SIRT2 'Small Domain"/>
    <property type="match status" value="1"/>
</dbReference>
<dbReference type="EMBL" id="CAPB01000011">
    <property type="protein sequence ID" value="CCO93503.1"/>
    <property type="molecule type" value="Genomic_DNA"/>
</dbReference>
<dbReference type="GO" id="GO:0017136">
    <property type="term" value="F:histone deacetylase activity, NAD-dependent"/>
    <property type="evidence" value="ECO:0007669"/>
    <property type="project" value="TreeGrafter"/>
</dbReference>
<comment type="catalytic activity">
    <reaction evidence="3">
        <text>N(6)-succinyl-L-lysyl-[protein] + NAD(+) + H2O = 2''-O-succinyl-ADP-D-ribose + nicotinamide + L-lysyl-[protein]</text>
        <dbReference type="Rhea" id="RHEA:47668"/>
        <dbReference type="Rhea" id="RHEA-COMP:9752"/>
        <dbReference type="Rhea" id="RHEA-COMP:11877"/>
        <dbReference type="ChEBI" id="CHEBI:15377"/>
        <dbReference type="ChEBI" id="CHEBI:17154"/>
        <dbReference type="ChEBI" id="CHEBI:29969"/>
        <dbReference type="ChEBI" id="CHEBI:57540"/>
        <dbReference type="ChEBI" id="CHEBI:87830"/>
        <dbReference type="ChEBI" id="CHEBI:87832"/>
    </reaction>
</comment>
<comment type="subcellular location">
    <subcellularLocation>
        <location evidence="3">Cytoplasm</location>
    </subcellularLocation>
</comment>
<dbReference type="AlphaFoldDB" id="A0A831A4B2"/>
<dbReference type="InterPro" id="IPR027546">
    <property type="entry name" value="Sirtuin_class_III"/>
</dbReference>
<dbReference type="InterPro" id="IPR029035">
    <property type="entry name" value="DHS-like_NAD/FAD-binding_dom"/>
</dbReference>
<dbReference type="PANTHER" id="PTHR11085">
    <property type="entry name" value="NAD-DEPENDENT PROTEIN DEACYLASE SIRTUIN-5, MITOCHONDRIAL-RELATED"/>
    <property type="match status" value="1"/>
</dbReference>
<keyword evidence="2 3" id="KW-0520">NAD</keyword>
<dbReference type="SUPFAM" id="SSF52467">
    <property type="entry name" value="DHS-like NAD/FAD-binding domain"/>
    <property type="match status" value="1"/>
</dbReference>
<dbReference type="Gene3D" id="3.40.50.1220">
    <property type="entry name" value="TPP-binding domain"/>
    <property type="match status" value="1"/>
</dbReference>
<comment type="function">
    <text evidence="3">NAD-dependent lysine deacetylase that specifically removes acetyl groups on target proteins. Also acts as a protein-lysine deacylase by mediating protein desuccinylation and de-2-hydroxyisobutyrylation. Modulates the activities of several proteins which are inactive in their acylated form.</text>
</comment>
<protein>
    <recommendedName>
        <fullName evidence="3">NAD-dependent protein deacylase</fullName>
        <ecNumber evidence="3">2.3.1.286</ecNumber>
    </recommendedName>
    <alternativeName>
        <fullName evidence="3">Regulatory protein SIR2 homolog</fullName>
    </alternativeName>
</protein>
<dbReference type="RefSeq" id="WP_004157192.1">
    <property type="nucleotide sequence ID" value="NZ_BAYW01000002.1"/>
</dbReference>
<gene>
    <name evidence="3" type="primary">cobB</name>
    <name evidence="6" type="ORF">BN437_1568</name>
</gene>
<keyword evidence="6" id="KW-0328">Glycosyltransferase</keyword>
<evidence type="ECO:0000313" key="6">
    <source>
        <dbReference type="EMBL" id="CCO93503.1"/>
    </source>
</evidence>
<feature type="binding site" evidence="3">
    <location>
        <begin position="132"/>
        <end position="135"/>
    </location>
    <ligand>
        <name>NAD(+)</name>
        <dbReference type="ChEBI" id="CHEBI:57540"/>
    </ligand>
</feature>